<dbReference type="AlphaFoldDB" id="A0A9N8H1D5"/>
<dbReference type="InterPro" id="IPR011249">
    <property type="entry name" value="Metalloenz_LuxS/M16"/>
</dbReference>
<evidence type="ECO:0000256" key="14">
    <source>
        <dbReference type="RuleBase" id="RU004447"/>
    </source>
</evidence>
<evidence type="ECO:0000313" key="19">
    <source>
        <dbReference type="EMBL" id="CAB5716711.1"/>
    </source>
</evidence>
<dbReference type="InterPro" id="IPR032632">
    <property type="entry name" value="Peptidase_M16_M"/>
</dbReference>
<dbReference type="InterPro" id="IPR011765">
    <property type="entry name" value="Pept_M16_N"/>
</dbReference>
<name>A0A9N8H1D5_PRORE</name>
<evidence type="ECO:0000313" key="20">
    <source>
        <dbReference type="Proteomes" id="UP000834611"/>
    </source>
</evidence>
<evidence type="ECO:0000256" key="10">
    <source>
        <dbReference type="ARBA" id="ARBA00023049"/>
    </source>
</evidence>
<dbReference type="InterPro" id="IPR007863">
    <property type="entry name" value="Peptidase_M16_C"/>
</dbReference>
<keyword evidence="7" id="KW-0479">Metal-binding</keyword>
<comment type="similarity">
    <text evidence="3 14">Belongs to the peptidase M16 family.</text>
</comment>
<evidence type="ECO:0000259" key="15">
    <source>
        <dbReference type="Pfam" id="PF00675"/>
    </source>
</evidence>
<dbReference type="GO" id="GO:0006508">
    <property type="term" value="P:proteolysis"/>
    <property type="evidence" value="ECO:0007669"/>
    <property type="project" value="UniProtKB-KW"/>
</dbReference>
<dbReference type="GO" id="GO:0004222">
    <property type="term" value="F:metalloendopeptidase activity"/>
    <property type="evidence" value="ECO:0007669"/>
    <property type="project" value="UniProtKB-EC"/>
</dbReference>
<feature type="domain" description="Peptidase M16 middle/third" evidence="17">
    <location>
        <begin position="410"/>
        <end position="688"/>
    </location>
</feature>
<keyword evidence="9" id="KW-0862">Zinc</keyword>
<dbReference type="Pfam" id="PF00675">
    <property type="entry name" value="Peptidase_M16"/>
    <property type="match status" value="1"/>
</dbReference>
<comment type="cofactor">
    <cofactor evidence="1">
        <name>Zn(2+)</name>
        <dbReference type="ChEBI" id="CHEBI:29105"/>
    </cofactor>
</comment>
<dbReference type="InterPro" id="IPR050626">
    <property type="entry name" value="Peptidase_M16"/>
</dbReference>
<dbReference type="Pfam" id="PF22456">
    <property type="entry name" value="PqqF-like_C_4"/>
    <property type="match status" value="1"/>
</dbReference>
<organism evidence="19 20">
    <name type="scientific">Providencia rettgeri</name>
    <dbReference type="NCBI Taxonomy" id="587"/>
    <lineage>
        <taxon>Bacteria</taxon>
        <taxon>Pseudomonadati</taxon>
        <taxon>Pseudomonadota</taxon>
        <taxon>Gammaproteobacteria</taxon>
        <taxon>Enterobacterales</taxon>
        <taxon>Morganellaceae</taxon>
        <taxon>Providencia</taxon>
    </lineage>
</organism>
<evidence type="ECO:0000256" key="8">
    <source>
        <dbReference type="ARBA" id="ARBA00022801"/>
    </source>
</evidence>
<dbReference type="PANTHER" id="PTHR43690:SF18">
    <property type="entry name" value="INSULIN-DEGRADING ENZYME-RELATED"/>
    <property type="match status" value="1"/>
</dbReference>
<keyword evidence="8 19" id="KW-0378">Hydrolase</keyword>
<dbReference type="FunFam" id="3.30.830.10:FF:000012">
    <property type="entry name" value="Protease 3"/>
    <property type="match status" value="1"/>
</dbReference>
<proteinExistence type="inferred from homology"/>
<dbReference type="Gene3D" id="3.30.830.10">
    <property type="entry name" value="Metalloenzyme, LuxS/M16 peptidase-like"/>
    <property type="match status" value="4"/>
</dbReference>
<evidence type="ECO:0000256" key="6">
    <source>
        <dbReference type="ARBA" id="ARBA00022670"/>
    </source>
</evidence>
<feature type="domain" description="Peptidase M16 N-terminal" evidence="15">
    <location>
        <begin position="65"/>
        <end position="201"/>
    </location>
</feature>
<comment type="function">
    <text evidence="2">Endopeptidase that degrades small peptides of less than 7 kDa, such as glucagon and insulin.</text>
</comment>
<dbReference type="GO" id="GO:0046872">
    <property type="term" value="F:metal ion binding"/>
    <property type="evidence" value="ECO:0007669"/>
    <property type="project" value="UniProtKB-KW"/>
</dbReference>
<evidence type="ECO:0000256" key="5">
    <source>
        <dbReference type="ARBA" id="ARBA00017565"/>
    </source>
</evidence>
<protein>
    <recommendedName>
        <fullName evidence="5">Protease 3</fullName>
        <ecNumber evidence="4">3.4.24.55</ecNumber>
    </recommendedName>
    <alternativeName>
        <fullName evidence="13">Pitrilysin</fullName>
    </alternativeName>
    <alternativeName>
        <fullName evidence="12">Protease III</fullName>
    </alternativeName>
    <alternativeName>
        <fullName evidence="11">Protease pi</fullName>
    </alternativeName>
</protein>
<dbReference type="Pfam" id="PF16187">
    <property type="entry name" value="Peptidase_M16_M"/>
    <property type="match status" value="1"/>
</dbReference>
<evidence type="ECO:0000259" key="16">
    <source>
        <dbReference type="Pfam" id="PF05193"/>
    </source>
</evidence>
<sequence>MTGEQQRMQYLSKNIAHLFLLLIIFFGGQAIAAQPLWQVLPETVNKSERDPREYKAIKLSNDMTVLLVSDAKATKSLAAVSIPVGSIENPNSQLGLAHYLEHMVLMGSKKYPEPSSFSEFLQKHGGSHNASTASHRTAYYFEVENGALKEATDRLADALAEPLLDPINADRERNAVNAELTMARSRDGMRIWQVRSETLNPLHPNSRFSGGNLETLKDKPNSKLQDELVGFYKQYYSANLMNAVLYGDQSIESLANIAQETFGRIPNFNASVPAVNIPAVTDNEKGIIIHYVPAQPQKAIQIEFSIKNNMADFRSKSDNYISYLIGNRSPGTLADWLISQGLAEGISASATPNLDRNYGSFSIYVTLTDKGLQKRDEIIAAIFSYLELIKNDGVNKSYFDEIAKVLNLSFRYGSIVRDMNYIEWLSDQMIDVPVNHVLDSDYIADKYEPEAIKQRLSELTAQEARIWFISPNEPNNKKAYFVDAPYQVNKITAKQFKTWASLESKMNFKLPALNPYIADNLSLIKTDKAYKHPEFIYQDGNTRVLYMPSQYFADEPKASITLSLRSNQGDKDAKQQVTGSLLQYIASLKMDELQYQASVAGMSVSVSQGIGLQLNASGYTQHLPELFLSMTKLYLNFEPTEQELAQAKSWYKEQIEVANNAKAYELAMQPLQRINSVPYFEQEQRLAELDKISLQDITNYREMIVKSAALQALVFGNMTESQSIKTIKDAQQLLKSEGTNWWRGDIVVIDKNYLADFHKQGNSSDNALAEIFIPDGYSRIDGAVLSGILSKVIQPWFYDQLRTNEQLGYAVFAFKAGLGDQWGMGFLIQSNAKTPSYLNTRYQQFYLQALEKLKKLPIDEFNQYKQSIITEMNQPPQTFYEEVGRYSSDFSRNIFSFDTREKVIATLGTATKEQVIEYYENAVIKHKGLAVSSQVIGQGVDTKVGYAHLKDWVLYPTASQLQKILPIKEDAE</sequence>
<dbReference type="InterPro" id="IPR001431">
    <property type="entry name" value="Pept_M16_Zn_BS"/>
</dbReference>
<evidence type="ECO:0000259" key="17">
    <source>
        <dbReference type="Pfam" id="PF16187"/>
    </source>
</evidence>
<dbReference type="PROSITE" id="PS00143">
    <property type="entry name" value="INSULINASE"/>
    <property type="match status" value="1"/>
</dbReference>
<dbReference type="EC" id="3.4.24.55" evidence="4"/>
<evidence type="ECO:0000256" key="7">
    <source>
        <dbReference type="ARBA" id="ARBA00022723"/>
    </source>
</evidence>
<dbReference type="EMBL" id="CAHPSF010000017">
    <property type="protein sequence ID" value="CAB5716711.1"/>
    <property type="molecule type" value="Genomic_DNA"/>
</dbReference>
<evidence type="ECO:0000256" key="2">
    <source>
        <dbReference type="ARBA" id="ARBA00002184"/>
    </source>
</evidence>
<feature type="domain" description="Coenzyme PQQ synthesis protein F-like C-terminal lobe" evidence="18">
    <location>
        <begin position="789"/>
        <end position="886"/>
    </location>
</feature>
<feature type="domain" description="Peptidase M16 C-terminal" evidence="16">
    <location>
        <begin position="226"/>
        <end position="404"/>
    </location>
</feature>
<evidence type="ECO:0000256" key="12">
    <source>
        <dbReference type="ARBA" id="ARBA00031184"/>
    </source>
</evidence>
<comment type="caution">
    <text evidence="19">The sequence shown here is derived from an EMBL/GenBank/DDBJ whole genome shotgun (WGS) entry which is preliminary data.</text>
</comment>
<evidence type="ECO:0000256" key="1">
    <source>
        <dbReference type="ARBA" id="ARBA00001947"/>
    </source>
</evidence>
<gene>
    <name evidence="19" type="primary">ptrA</name>
    <name evidence="19" type="ORF">GHA_04220</name>
</gene>
<dbReference type="Proteomes" id="UP000834611">
    <property type="component" value="Unassembled WGS sequence"/>
</dbReference>
<evidence type="ECO:0000259" key="18">
    <source>
        <dbReference type="Pfam" id="PF22456"/>
    </source>
</evidence>
<keyword evidence="6 19" id="KW-0645">Protease</keyword>
<dbReference type="GO" id="GO:0005737">
    <property type="term" value="C:cytoplasm"/>
    <property type="evidence" value="ECO:0007669"/>
    <property type="project" value="UniProtKB-ARBA"/>
</dbReference>
<dbReference type="PANTHER" id="PTHR43690">
    <property type="entry name" value="NARDILYSIN"/>
    <property type="match status" value="1"/>
</dbReference>
<evidence type="ECO:0000256" key="4">
    <source>
        <dbReference type="ARBA" id="ARBA00012449"/>
    </source>
</evidence>
<keyword evidence="10" id="KW-0482">Metalloprotease</keyword>
<dbReference type="Pfam" id="PF05193">
    <property type="entry name" value="Peptidase_M16_C"/>
    <property type="match status" value="1"/>
</dbReference>
<evidence type="ECO:0000256" key="13">
    <source>
        <dbReference type="ARBA" id="ARBA00033450"/>
    </source>
</evidence>
<accession>A0A9N8H1D5</accession>
<evidence type="ECO:0000256" key="3">
    <source>
        <dbReference type="ARBA" id="ARBA00007261"/>
    </source>
</evidence>
<dbReference type="SUPFAM" id="SSF63411">
    <property type="entry name" value="LuxS/MPP-like metallohydrolase"/>
    <property type="match status" value="4"/>
</dbReference>
<dbReference type="NCBIfam" id="NF011681">
    <property type="entry name" value="PRK15101.1"/>
    <property type="match status" value="1"/>
</dbReference>
<dbReference type="InterPro" id="IPR054734">
    <property type="entry name" value="PqqF-like_C_4"/>
</dbReference>
<evidence type="ECO:0000256" key="11">
    <source>
        <dbReference type="ARBA" id="ARBA00029597"/>
    </source>
</evidence>
<evidence type="ECO:0000256" key="9">
    <source>
        <dbReference type="ARBA" id="ARBA00022833"/>
    </source>
</evidence>
<reference evidence="19" key="1">
    <citation type="submission" date="2020-05" db="EMBL/GenBank/DDBJ databases">
        <authorList>
            <person name="Delgado-Blas J."/>
        </authorList>
    </citation>
    <scope>NUCLEOTIDE SEQUENCE</scope>
    <source>
        <strain evidence="19">BB1453</strain>
    </source>
</reference>